<dbReference type="PANTHER" id="PTHR21272:SF3">
    <property type="entry name" value="CATABOLIC 3-DEHYDROQUINASE"/>
    <property type="match status" value="1"/>
</dbReference>
<name>A0ABP4WL71_9MICO</name>
<comment type="catalytic activity">
    <reaction evidence="1 8">
        <text>3-dehydroquinate = 3-dehydroshikimate + H2O</text>
        <dbReference type="Rhea" id="RHEA:21096"/>
        <dbReference type="ChEBI" id="CHEBI:15377"/>
        <dbReference type="ChEBI" id="CHEBI:16630"/>
        <dbReference type="ChEBI" id="CHEBI:32364"/>
        <dbReference type="EC" id="4.2.1.10"/>
    </reaction>
</comment>
<feature type="binding site" evidence="8">
    <location>
        <position position="80"/>
    </location>
    <ligand>
        <name>substrate</name>
    </ligand>
</feature>
<comment type="similarity">
    <text evidence="3 8">Belongs to the type-II 3-dehydroquinase family.</text>
</comment>
<feature type="binding site" evidence="8">
    <location>
        <position position="74"/>
    </location>
    <ligand>
        <name>substrate</name>
    </ligand>
</feature>
<dbReference type="InterPro" id="IPR001874">
    <property type="entry name" value="DHquinase_II"/>
</dbReference>
<feature type="binding site" evidence="8">
    <location>
        <position position="87"/>
    </location>
    <ligand>
        <name>substrate</name>
    </ligand>
</feature>
<evidence type="ECO:0000256" key="2">
    <source>
        <dbReference type="ARBA" id="ARBA00004902"/>
    </source>
</evidence>
<evidence type="ECO:0000256" key="4">
    <source>
        <dbReference type="ARBA" id="ARBA00011193"/>
    </source>
</evidence>
<feature type="binding site" evidence="8">
    <location>
        <begin position="101"/>
        <end position="102"/>
    </location>
    <ligand>
        <name>substrate</name>
    </ligand>
</feature>
<feature type="binding site" evidence="8">
    <location>
        <position position="111"/>
    </location>
    <ligand>
        <name>substrate</name>
    </ligand>
</feature>
<reference evidence="10" key="1">
    <citation type="journal article" date="2019" name="Int. J. Syst. Evol. Microbiol.">
        <title>The Global Catalogue of Microorganisms (GCM) 10K type strain sequencing project: providing services to taxonomists for standard genome sequencing and annotation.</title>
        <authorList>
            <consortium name="The Broad Institute Genomics Platform"/>
            <consortium name="The Broad Institute Genome Sequencing Center for Infectious Disease"/>
            <person name="Wu L."/>
            <person name="Ma J."/>
        </authorList>
    </citation>
    <scope>NUCLEOTIDE SEQUENCE [LARGE SCALE GENOMIC DNA]</scope>
    <source>
        <strain evidence="10">JCM 15591</strain>
    </source>
</reference>
<evidence type="ECO:0000256" key="6">
    <source>
        <dbReference type="ARBA" id="ARBA00023141"/>
    </source>
</evidence>
<dbReference type="Gene3D" id="3.40.50.9100">
    <property type="entry name" value="Dehydroquinase, class II"/>
    <property type="match status" value="1"/>
</dbReference>
<feature type="active site" description="Proton donor" evidence="8">
    <location>
        <position position="100"/>
    </location>
</feature>
<keyword evidence="8" id="KW-0028">Amino-acid biosynthesis</keyword>
<comment type="function">
    <text evidence="8">Catalyzes a trans-dehydration via an enolate intermediate.</text>
</comment>
<evidence type="ECO:0000313" key="9">
    <source>
        <dbReference type="EMBL" id="GAA1757239.1"/>
    </source>
</evidence>
<dbReference type="InterPro" id="IPR018509">
    <property type="entry name" value="DHquinase_II_CS"/>
</dbReference>
<dbReference type="PANTHER" id="PTHR21272">
    <property type="entry name" value="CATABOLIC 3-DEHYDROQUINASE"/>
    <property type="match status" value="1"/>
</dbReference>
<dbReference type="PROSITE" id="PS01029">
    <property type="entry name" value="DEHYDROQUINASE_II"/>
    <property type="match status" value="1"/>
</dbReference>
<keyword evidence="10" id="KW-1185">Reference proteome</keyword>
<evidence type="ECO:0000256" key="1">
    <source>
        <dbReference type="ARBA" id="ARBA00001864"/>
    </source>
</evidence>
<dbReference type="InterPro" id="IPR036441">
    <property type="entry name" value="DHquinase_II_sf"/>
</dbReference>
<dbReference type="RefSeq" id="WP_344064513.1">
    <property type="nucleotide sequence ID" value="NZ_BAAAPN010000041.1"/>
</dbReference>
<dbReference type="NCBIfam" id="NF003805">
    <property type="entry name" value="PRK05395.1-2"/>
    <property type="match status" value="1"/>
</dbReference>
<organism evidence="9 10">
    <name type="scientific">Nostocoides vanveenii</name>
    <dbReference type="NCBI Taxonomy" id="330835"/>
    <lineage>
        <taxon>Bacteria</taxon>
        <taxon>Bacillati</taxon>
        <taxon>Actinomycetota</taxon>
        <taxon>Actinomycetes</taxon>
        <taxon>Micrococcales</taxon>
        <taxon>Intrasporangiaceae</taxon>
        <taxon>Nostocoides</taxon>
    </lineage>
</organism>
<evidence type="ECO:0000256" key="8">
    <source>
        <dbReference type="HAMAP-Rule" id="MF_00169"/>
    </source>
</evidence>
<dbReference type="NCBIfam" id="NF003806">
    <property type="entry name" value="PRK05395.1-3"/>
    <property type="match status" value="1"/>
</dbReference>
<comment type="subunit">
    <text evidence="4 8">Homododecamer.</text>
</comment>
<comment type="caution">
    <text evidence="9">The sequence shown here is derived from an EMBL/GenBank/DDBJ whole genome shotgun (WGS) entry which is preliminary data.</text>
</comment>
<dbReference type="HAMAP" id="MF_00169">
    <property type="entry name" value="AroQ"/>
    <property type="match status" value="1"/>
</dbReference>
<evidence type="ECO:0000256" key="5">
    <source>
        <dbReference type="ARBA" id="ARBA00012060"/>
    </source>
</evidence>
<comment type="pathway">
    <text evidence="2 8">Metabolic intermediate biosynthesis; chorismate biosynthesis; chorismate from D-erythrose 4-phosphate and phosphoenolpyruvate: step 3/7.</text>
</comment>
<dbReference type="Pfam" id="PF01220">
    <property type="entry name" value="DHquinase_II"/>
    <property type="match status" value="1"/>
</dbReference>
<dbReference type="NCBIfam" id="NF003807">
    <property type="entry name" value="PRK05395.1-4"/>
    <property type="match status" value="1"/>
</dbReference>
<proteinExistence type="inferred from homology"/>
<dbReference type="NCBIfam" id="TIGR01088">
    <property type="entry name" value="aroQ"/>
    <property type="match status" value="1"/>
</dbReference>
<feature type="active site" description="Proton acceptor" evidence="8">
    <location>
        <position position="24"/>
    </location>
</feature>
<sequence>MSATIVVLNGPNLNLLGQREPQFYGADTLADVERRCVAAAGARGFDIEFAQSNHEGALIDIIHHYREAAGFVVNLGAYTHTSIALRDALATVTGPIVEVHISNVHARENFRHLSYVAPIALGVIAGLGVRGYEFAIEAIADRFAPN</sequence>
<accession>A0ABP4WL71</accession>
<dbReference type="CDD" id="cd00466">
    <property type="entry name" value="DHQase_II"/>
    <property type="match status" value="1"/>
</dbReference>
<dbReference type="EMBL" id="BAAAPN010000041">
    <property type="protein sequence ID" value="GAA1757239.1"/>
    <property type="molecule type" value="Genomic_DNA"/>
</dbReference>
<evidence type="ECO:0000256" key="3">
    <source>
        <dbReference type="ARBA" id="ARBA00011037"/>
    </source>
</evidence>
<dbReference type="SUPFAM" id="SSF52304">
    <property type="entry name" value="Type II 3-dehydroquinate dehydratase"/>
    <property type="match status" value="1"/>
</dbReference>
<dbReference type="PIRSF" id="PIRSF001399">
    <property type="entry name" value="DHquinase_II"/>
    <property type="match status" value="1"/>
</dbReference>
<dbReference type="EC" id="4.2.1.10" evidence="5 8"/>
<evidence type="ECO:0000256" key="7">
    <source>
        <dbReference type="ARBA" id="ARBA00023239"/>
    </source>
</evidence>
<protein>
    <recommendedName>
        <fullName evidence="5 8">3-dehydroquinate dehydratase</fullName>
        <shortName evidence="8">3-dehydroquinase</shortName>
        <ecNumber evidence="5 8">4.2.1.10</ecNumber>
    </recommendedName>
    <alternativeName>
        <fullName evidence="8">Type II DHQase</fullName>
    </alternativeName>
</protein>
<keyword evidence="6 8" id="KW-0057">Aromatic amino acid biosynthesis</keyword>
<keyword evidence="7 8" id="KW-0456">Lyase</keyword>
<evidence type="ECO:0000313" key="10">
    <source>
        <dbReference type="Proteomes" id="UP001501475"/>
    </source>
</evidence>
<feature type="site" description="Transition state stabilizer" evidence="8">
    <location>
        <position position="19"/>
    </location>
</feature>
<gene>
    <name evidence="8 9" type="primary">aroQ</name>
    <name evidence="9" type="ORF">GCM10009810_15880</name>
</gene>
<dbReference type="Proteomes" id="UP001501475">
    <property type="component" value="Unassembled WGS sequence"/>
</dbReference>